<dbReference type="PANTHER" id="PTHR31154">
    <property type="entry name" value="MEMBRANE TRANSPORTER PROTEIN"/>
    <property type="match status" value="1"/>
</dbReference>
<feature type="transmembrane region" description="Helical" evidence="5">
    <location>
        <begin position="256"/>
        <end position="277"/>
    </location>
</feature>
<organism evidence="6 7">
    <name type="scientific">Rubinisphaera brasiliensis (strain ATCC 49424 / DSM 5305 / JCM 21570 / IAM 15109 / NBRC 103401 / IFAM 1448)</name>
    <name type="common">Planctomyces brasiliensis</name>
    <dbReference type="NCBI Taxonomy" id="756272"/>
    <lineage>
        <taxon>Bacteria</taxon>
        <taxon>Pseudomonadati</taxon>
        <taxon>Planctomycetota</taxon>
        <taxon>Planctomycetia</taxon>
        <taxon>Planctomycetales</taxon>
        <taxon>Planctomycetaceae</taxon>
        <taxon>Rubinisphaera</taxon>
    </lineage>
</organism>
<evidence type="ECO:0000256" key="4">
    <source>
        <dbReference type="ARBA" id="ARBA00023136"/>
    </source>
</evidence>
<name>F0SRE5_RUBBR</name>
<keyword evidence="2 5" id="KW-0812">Transmembrane</keyword>
<reference evidence="7" key="1">
    <citation type="submission" date="2011-02" db="EMBL/GenBank/DDBJ databases">
        <title>The complete genome of Planctomyces brasiliensis DSM 5305.</title>
        <authorList>
            <person name="Lucas S."/>
            <person name="Copeland A."/>
            <person name="Lapidus A."/>
            <person name="Bruce D."/>
            <person name="Goodwin L."/>
            <person name="Pitluck S."/>
            <person name="Kyrpides N."/>
            <person name="Mavromatis K."/>
            <person name="Pagani I."/>
            <person name="Ivanova N."/>
            <person name="Ovchinnikova G."/>
            <person name="Lu M."/>
            <person name="Detter J.C."/>
            <person name="Han C."/>
            <person name="Land M."/>
            <person name="Hauser L."/>
            <person name="Markowitz V."/>
            <person name="Cheng J.-F."/>
            <person name="Hugenholtz P."/>
            <person name="Woyke T."/>
            <person name="Wu D."/>
            <person name="Tindall B."/>
            <person name="Pomrenke H.G."/>
            <person name="Brambilla E."/>
            <person name="Klenk H.-P."/>
            <person name="Eisen J.A."/>
        </authorList>
    </citation>
    <scope>NUCLEOTIDE SEQUENCE [LARGE SCALE GENOMIC DNA]</scope>
    <source>
        <strain evidence="7">ATCC 49424 / DSM 5305 / JCM 21570 / NBRC 103401 / IFAM 1448</strain>
    </source>
</reference>
<gene>
    <name evidence="6" type="ordered locus">Plabr_0379</name>
</gene>
<evidence type="ECO:0000256" key="5">
    <source>
        <dbReference type="RuleBase" id="RU363041"/>
    </source>
</evidence>
<dbReference type="Proteomes" id="UP000006860">
    <property type="component" value="Chromosome"/>
</dbReference>
<feature type="transmembrane region" description="Helical" evidence="5">
    <location>
        <begin position="284"/>
        <end position="302"/>
    </location>
</feature>
<dbReference type="PANTHER" id="PTHR31154:SF4">
    <property type="entry name" value="MEMBRANE TRANSPORTER PROTEIN"/>
    <property type="match status" value="1"/>
</dbReference>
<feature type="transmembrane region" description="Helical" evidence="5">
    <location>
        <begin position="56"/>
        <end position="77"/>
    </location>
</feature>
<evidence type="ECO:0000256" key="3">
    <source>
        <dbReference type="ARBA" id="ARBA00022989"/>
    </source>
</evidence>
<keyword evidence="3 5" id="KW-1133">Transmembrane helix</keyword>
<feature type="transmembrane region" description="Helical" evidence="5">
    <location>
        <begin position="179"/>
        <end position="212"/>
    </location>
</feature>
<feature type="transmembrane region" description="Helical" evidence="5">
    <location>
        <begin position="14"/>
        <end position="36"/>
    </location>
</feature>
<comment type="subcellular location">
    <subcellularLocation>
        <location evidence="5">Cell membrane</location>
        <topology evidence="5">Multi-pass membrane protein</topology>
    </subcellularLocation>
    <subcellularLocation>
        <location evidence="1">Membrane</location>
        <topology evidence="1">Multi-pass membrane protein</topology>
    </subcellularLocation>
</comment>
<evidence type="ECO:0000256" key="1">
    <source>
        <dbReference type="ARBA" id="ARBA00004141"/>
    </source>
</evidence>
<keyword evidence="4 5" id="KW-0472">Membrane</keyword>
<dbReference type="AlphaFoldDB" id="F0SRE5"/>
<dbReference type="eggNOG" id="COG0730">
    <property type="taxonomic scope" value="Bacteria"/>
</dbReference>
<dbReference type="RefSeq" id="WP_013626750.1">
    <property type="nucleotide sequence ID" value="NC_015174.1"/>
</dbReference>
<sequence length="359" mass="38313">MSHSSTDARPAPKYWIFLLWLAAFYLGWAALVQLGGYWDTVLAHWPIALSMAFGSYFAGSTPMGGGTVGFPVLVLLFDYPGAMGRNFGLAIQSIGMVSAAIYIFSVRTPVNWKLLRPAMIGSVIGTPLGAAFVAPFLPDIWVKLLFAIVWASFGLMHLVKLKELVNSHETDVTWGRLDPYIGFALGASGGIVASLTGVGIDMMLYACLVLLYRCDLKIAVPTSVVIMAFTSVVGIGVNVLLSRLNPAVYPMSPAVFANWLAAAPVVALGAPFGALVVNLISRTPTILVVSILCIGQFVWTVVQEGVTGLLLVSAIAGVLVMNFVFMVLYHIGRSRPLPVGSLPHLQSQSPQIAIESATD</sequence>
<dbReference type="GO" id="GO:0005886">
    <property type="term" value="C:plasma membrane"/>
    <property type="evidence" value="ECO:0007669"/>
    <property type="project" value="UniProtKB-SubCell"/>
</dbReference>
<feature type="transmembrane region" description="Helical" evidence="5">
    <location>
        <begin position="140"/>
        <end position="159"/>
    </location>
</feature>
<evidence type="ECO:0000256" key="2">
    <source>
        <dbReference type="ARBA" id="ARBA00022692"/>
    </source>
</evidence>
<comment type="similarity">
    <text evidence="5">Belongs to the 4-toluene sulfonate uptake permease (TSUP) (TC 2.A.102) family.</text>
</comment>
<dbReference type="Pfam" id="PF01925">
    <property type="entry name" value="TauE"/>
    <property type="match status" value="1"/>
</dbReference>
<dbReference type="KEGG" id="pbs:Plabr_0379"/>
<evidence type="ECO:0000313" key="6">
    <source>
        <dbReference type="EMBL" id="ADY58006.1"/>
    </source>
</evidence>
<comment type="caution">
    <text evidence="5">Lacks conserved residue(s) required for the propagation of feature annotation.</text>
</comment>
<dbReference type="InterPro" id="IPR002781">
    <property type="entry name" value="TM_pro_TauE-like"/>
</dbReference>
<dbReference type="EMBL" id="CP002546">
    <property type="protein sequence ID" value="ADY58006.1"/>
    <property type="molecule type" value="Genomic_DNA"/>
</dbReference>
<feature type="transmembrane region" description="Helical" evidence="5">
    <location>
        <begin position="114"/>
        <end position="133"/>
    </location>
</feature>
<feature type="transmembrane region" description="Helical" evidence="5">
    <location>
        <begin position="89"/>
        <end position="108"/>
    </location>
</feature>
<dbReference type="HOGENOM" id="CLU_059445_0_0_0"/>
<dbReference type="OrthoDB" id="128686at2"/>
<protein>
    <recommendedName>
        <fullName evidence="5">Probable membrane transporter protein</fullName>
    </recommendedName>
</protein>
<keyword evidence="5" id="KW-1003">Cell membrane</keyword>
<feature type="transmembrane region" description="Helical" evidence="5">
    <location>
        <begin position="308"/>
        <end position="329"/>
    </location>
</feature>
<proteinExistence type="inferred from homology"/>
<keyword evidence="7" id="KW-1185">Reference proteome</keyword>
<dbReference type="STRING" id="756272.Plabr_0379"/>
<evidence type="ECO:0000313" key="7">
    <source>
        <dbReference type="Proteomes" id="UP000006860"/>
    </source>
</evidence>
<accession>F0SRE5</accession>
<feature type="transmembrane region" description="Helical" evidence="5">
    <location>
        <begin position="224"/>
        <end position="244"/>
    </location>
</feature>